<dbReference type="Pfam" id="PF13560">
    <property type="entry name" value="HTH_31"/>
    <property type="match status" value="1"/>
</dbReference>
<dbReference type="Gene3D" id="1.10.260.40">
    <property type="entry name" value="lambda repressor-like DNA-binding domains"/>
    <property type="match status" value="1"/>
</dbReference>
<dbReference type="CDD" id="cd00093">
    <property type="entry name" value="HTH_XRE"/>
    <property type="match status" value="1"/>
</dbReference>
<dbReference type="SUPFAM" id="SSF47413">
    <property type="entry name" value="lambda repressor-like DNA-binding domains"/>
    <property type="match status" value="1"/>
</dbReference>
<dbReference type="PROSITE" id="PS50943">
    <property type="entry name" value="HTH_CROC1"/>
    <property type="match status" value="1"/>
</dbReference>
<sequence length="289" mass="32902">MSAPRSAPTVLQMVLGRRLQELRRTAGLSAQDVGGRLHVAHTTVIRMEQARVTLKWATVKAMLELYEVGQAEMEEFLTLTVKANEHGWWQSYRDALPSWFAVHVSLETSATQIRGYEPHVVPGLLQTEGYARDVLRLNRPRPTPDELKRRVALRMERQALLTRQDPPPPQLWIIMDETVLRRPAGEPEVMKAQVDHLIEVMDLPHVTLQVLAFAAGLHPGAFGPFTLFRLPMPDFPDIVGTDNLSSARYSEEREEVALHREVFDRMSTQAMSKGRTRGFLSDVRKELER</sequence>
<organism evidence="2">
    <name type="scientific">Streptomyces sp. NBC_00093</name>
    <dbReference type="NCBI Taxonomy" id="2975649"/>
    <lineage>
        <taxon>Bacteria</taxon>
        <taxon>Bacillati</taxon>
        <taxon>Actinomycetota</taxon>
        <taxon>Actinomycetes</taxon>
        <taxon>Kitasatosporales</taxon>
        <taxon>Streptomycetaceae</taxon>
        <taxon>Streptomyces</taxon>
    </lineage>
</organism>
<dbReference type="EMBL" id="CP108222">
    <property type="protein sequence ID" value="WTT19888.1"/>
    <property type="molecule type" value="Genomic_DNA"/>
</dbReference>
<dbReference type="InterPro" id="IPR001387">
    <property type="entry name" value="Cro/C1-type_HTH"/>
</dbReference>
<protein>
    <submittedName>
        <fullName evidence="2">Helix-turn-helix domain-containing protein</fullName>
    </submittedName>
</protein>
<reference evidence="2" key="1">
    <citation type="submission" date="2022-10" db="EMBL/GenBank/DDBJ databases">
        <title>The complete genomes of actinobacterial strains from the NBC collection.</title>
        <authorList>
            <person name="Joergensen T.S."/>
            <person name="Alvarez Arevalo M."/>
            <person name="Sterndorff E.B."/>
            <person name="Faurdal D."/>
            <person name="Vuksanovic O."/>
            <person name="Mourched A.-S."/>
            <person name="Charusanti P."/>
            <person name="Shaw S."/>
            <person name="Blin K."/>
            <person name="Weber T."/>
        </authorList>
    </citation>
    <scope>NUCLEOTIDE SEQUENCE</scope>
    <source>
        <strain evidence="2">NBC_00093</strain>
    </source>
</reference>
<dbReference type="GO" id="GO:0003677">
    <property type="term" value="F:DNA binding"/>
    <property type="evidence" value="ECO:0007669"/>
    <property type="project" value="InterPro"/>
</dbReference>
<dbReference type="InterPro" id="IPR010982">
    <property type="entry name" value="Lambda_DNA-bd_dom_sf"/>
</dbReference>
<proteinExistence type="predicted"/>
<accession>A0AAU2A7W9</accession>
<evidence type="ECO:0000259" key="1">
    <source>
        <dbReference type="PROSITE" id="PS50943"/>
    </source>
</evidence>
<evidence type="ECO:0000313" key="2">
    <source>
        <dbReference type="EMBL" id="WTT19888.1"/>
    </source>
</evidence>
<gene>
    <name evidence="2" type="ORF">OHA22_32360</name>
</gene>
<dbReference type="InterPro" id="IPR043917">
    <property type="entry name" value="DUF5753"/>
</dbReference>
<name>A0AAU2A7W9_9ACTN</name>
<feature type="domain" description="HTH cro/C1-type" evidence="1">
    <location>
        <begin position="19"/>
        <end position="76"/>
    </location>
</feature>
<dbReference type="SMART" id="SM00530">
    <property type="entry name" value="HTH_XRE"/>
    <property type="match status" value="1"/>
</dbReference>
<dbReference type="Pfam" id="PF19054">
    <property type="entry name" value="DUF5753"/>
    <property type="match status" value="1"/>
</dbReference>
<dbReference type="AlphaFoldDB" id="A0AAU2A7W9"/>